<sequence length="115" mass="12444">MILVGKNEKNSCIEMAICLDPRGIPWESPPWGWGGEEYSFPWGEDGGHFSPIKFCGEFSPPLGGERGSCGDPCSPQRMGMGGKIYPPSKISAGIPVPAIRGDRDEERLPEPTGPR</sequence>
<feature type="compositionally biased region" description="Basic and acidic residues" evidence="1">
    <location>
        <begin position="100"/>
        <end position="109"/>
    </location>
</feature>
<dbReference type="AlphaFoldDB" id="A0AAV5MNE4"/>
<dbReference type="EMBL" id="BPVZ01000410">
    <property type="protein sequence ID" value="GKV50923.1"/>
    <property type="molecule type" value="Genomic_DNA"/>
</dbReference>
<protein>
    <submittedName>
        <fullName evidence="2">Uncharacterized protein</fullName>
    </submittedName>
</protein>
<dbReference type="Proteomes" id="UP001054252">
    <property type="component" value="Unassembled WGS sequence"/>
</dbReference>
<comment type="caution">
    <text evidence="2">The sequence shown here is derived from an EMBL/GenBank/DDBJ whole genome shotgun (WGS) entry which is preliminary data.</text>
</comment>
<proteinExistence type="predicted"/>
<evidence type="ECO:0000313" key="2">
    <source>
        <dbReference type="EMBL" id="GKV50923.1"/>
    </source>
</evidence>
<evidence type="ECO:0000313" key="3">
    <source>
        <dbReference type="Proteomes" id="UP001054252"/>
    </source>
</evidence>
<reference evidence="2 3" key="1">
    <citation type="journal article" date="2021" name="Commun. Biol.">
        <title>The genome of Shorea leprosula (Dipterocarpaceae) highlights the ecological relevance of drought in aseasonal tropical rainforests.</title>
        <authorList>
            <person name="Ng K.K.S."/>
            <person name="Kobayashi M.J."/>
            <person name="Fawcett J.A."/>
            <person name="Hatakeyama M."/>
            <person name="Paape T."/>
            <person name="Ng C.H."/>
            <person name="Ang C.C."/>
            <person name="Tnah L.H."/>
            <person name="Lee C.T."/>
            <person name="Nishiyama T."/>
            <person name="Sese J."/>
            <person name="O'Brien M.J."/>
            <person name="Copetti D."/>
            <person name="Mohd Noor M.I."/>
            <person name="Ong R.C."/>
            <person name="Putra M."/>
            <person name="Sireger I.Z."/>
            <person name="Indrioko S."/>
            <person name="Kosugi Y."/>
            <person name="Izuno A."/>
            <person name="Isagi Y."/>
            <person name="Lee S.L."/>
            <person name="Shimizu K.K."/>
        </authorList>
    </citation>
    <scope>NUCLEOTIDE SEQUENCE [LARGE SCALE GENOMIC DNA]</scope>
    <source>
        <strain evidence="2">214</strain>
    </source>
</reference>
<organism evidence="2 3">
    <name type="scientific">Rubroshorea leprosula</name>
    <dbReference type="NCBI Taxonomy" id="152421"/>
    <lineage>
        <taxon>Eukaryota</taxon>
        <taxon>Viridiplantae</taxon>
        <taxon>Streptophyta</taxon>
        <taxon>Embryophyta</taxon>
        <taxon>Tracheophyta</taxon>
        <taxon>Spermatophyta</taxon>
        <taxon>Magnoliopsida</taxon>
        <taxon>eudicotyledons</taxon>
        <taxon>Gunneridae</taxon>
        <taxon>Pentapetalae</taxon>
        <taxon>rosids</taxon>
        <taxon>malvids</taxon>
        <taxon>Malvales</taxon>
        <taxon>Dipterocarpaceae</taxon>
        <taxon>Rubroshorea</taxon>
    </lineage>
</organism>
<accession>A0AAV5MNE4</accession>
<gene>
    <name evidence="2" type="ORF">SLEP1_g57601</name>
</gene>
<keyword evidence="3" id="KW-1185">Reference proteome</keyword>
<name>A0AAV5MNE4_9ROSI</name>
<evidence type="ECO:0000256" key="1">
    <source>
        <dbReference type="SAM" id="MobiDB-lite"/>
    </source>
</evidence>
<feature type="region of interest" description="Disordered" evidence="1">
    <location>
        <begin position="80"/>
        <end position="115"/>
    </location>
</feature>